<keyword evidence="5" id="KW-1185">Reference proteome</keyword>
<dbReference type="InterPro" id="IPR050109">
    <property type="entry name" value="HTH-type_TetR-like_transc_reg"/>
</dbReference>
<dbReference type="EMBL" id="JBHVZQ010000002">
    <property type="protein sequence ID" value="MFF1272435.1"/>
    <property type="molecule type" value="Genomic_DNA"/>
</dbReference>
<accession>A0ABW6PZS1</accession>
<evidence type="ECO:0000313" key="4">
    <source>
        <dbReference type="EMBL" id="MFF1272435.1"/>
    </source>
</evidence>
<dbReference type="Proteomes" id="UP001601627">
    <property type="component" value="Unassembled WGS sequence"/>
</dbReference>
<gene>
    <name evidence="4" type="ORF">ACFVZC_03295</name>
</gene>
<dbReference type="Gene3D" id="1.10.357.10">
    <property type="entry name" value="Tetracycline Repressor, domain 2"/>
    <property type="match status" value="1"/>
</dbReference>
<evidence type="ECO:0000259" key="3">
    <source>
        <dbReference type="PROSITE" id="PS50977"/>
    </source>
</evidence>
<evidence type="ECO:0000256" key="2">
    <source>
        <dbReference type="PROSITE-ProRule" id="PRU00335"/>
    </source>
</evidence>
<dbReference type="InterPro" id="IPR009057">
    <property type="entry name" value="Homeodomain-like_sf"/>
</dbReference>
<dbReference type="RefSeq" id="WP_388233171.1">
    <property type="nucleotide sequence ID" value="NZ_JBHVZQ010000002.1"/>
</dbReference>
<dbReference type="PANTHER" id="PTHR30055">
    <property type="entry name" value="HTH-TYPE TRANSCRIPTIONAL REGULATOR RUTR"/>
    <property type="match status" value="1"/>
</dbReference>
<organism evidence="4 5">
    <name type="scientific">Streptomyces marokkonensis</name>
    <dbReference type="NCBI Taxonomy" id="324855"/>
    <lineage>
        <taxon>Bacteria</taxon>
        <taxon>Bacillati</taxon>
        <taxon>Actinomycetota</taxon>
        <taxon>Actinomycetes</taxon>
        <taxon>Kitasatosporales</taxon>
        <taxon>Streptomycetaceae</taxon>
        <taxon>Streptomyces</taxon>
    </lineage>
</organism>
<dbReference type="Pfam" id="PF00440">
    <property type="entry name" value="TetR_N"/>
    <property type="match status" value="1"/>
</dbReference>
<sequence>MKKGSLVAAPITRAEKARRTRQRMTDAAARLFTERGWTGTTIEGIARTAEVGTQTVYFTFGSKRALLKEVVDAAVAGDADPIATLDRPWARTVLKEPDPATQLRLQAAGARRILERATPLLEVLRSAAAAEPELAQLWQTNLNQRHTVQHRFAQALIAKTQTGLRDSQTAESAADIAMTVLGPETYTLLVTGRGWSPARWEQWAADSLVRQLLP</sequence>
<dbReference type="PANTHER" id="PTHR30055:SF226">
    <property type="entry name" value="HTH-TYPE TRANSCRIPTIONAL REGULATOR PKSA"/>
    <property type="match status" value="1"/>
</dbReference>
<protein>
    <submittedName>
        <fullName evidence="4">TetR/AcrR family transcriptional regulator</fullName>
    </submittedName>
</protein>
<proteinExistence type="predicted"/>
<feature type="DNA-binding region" description="H-T-H motif" evidence="2">
    <location>
        <begin position="41"/>
        <end position="60"/>
    </location>
</feature>
<feature type="domain" description="HTH tetR-type" evidence="3">
    <location>
        <begin position="18"/>
        <end position="78"/>
    </location>
</feature>
<name>A0ABW6PZS1_9ACTN</name>
<comment type="caution">
    <text evidence="4">The sequence shown here is derived from an EMBL/GenBank/DDBJ whole genome shotgun (WGS) entry which is preliminary data.</text>
</comment>
<dbReference type="PRINTS" id="PR00455">
    <property type="entry name" value="HTHTETR"/>
</dbReference>
<dbReference type="InterPro" id="IPR001647">
    <property type="entry name" value="HTH_TetR"/>
</dbReference>
<evidence type="ECO:0000313" key="5">
    <source>
        <dbReference type="Proteomes" id="UP001601627"/>
    </source>
</evidence>
<keyword evidence="1 2" id="KW-0238">DNA-binding</keyword>
<evidence type="ECO:0000256" key="1">
    <source>
        <dbReference type="ARBA" id="ARBA00023125"/>
    </source>
</evidence>
<dbReference type="SUPFAM" id="SSF46689">
    <property type="entry name" value="Homeodomain-like"/>
    <property type="match status" value="1"/>
</dbReference>
<reference evidence="4 5" key="1">
    <citation type="submission" date="2024-09" db="EMBL/GenBank/DDBJ databases">
        <title>The Natural Products Discovery Center: Release of the First 8490 Sequenced Strains for Exploring Actinobacteria Biosynthetic Diversity.</title>
        <authorList>
            <person name="Kalkreuter E."/>
            <person name="Kautsar S.A."/>
            <person name="Yang D."/>
            <person name="Bader C.D."/>
            <person name="Teijaro C.N."/>
            <person name="Fluegel L."/>
            <person name="Davis C.M."/>
            <person name="Simpson J.R."/>
            <person name="Lauterbach L."/>
            <person name="Steele A.D."/>
            <person name="Gui C."/>
            <person name="Meng S."/>
            <person name="Li G."/>
            <person name="Viehrig K."/>
            <person name="Ye F."/>
            <person name="Su P."/>
            <person name="Kiefer A.F."/>
            <person name="Nichols A."/>
            <person name="Cepeda A.J."/>
            <person name="Yan W."/>
            <person name="Fan B."/>
            <person name="Jiang Y."/>
            <person name="Adhikari A."/>
            <person name="Zheng C.-J."/>
            <person name="Schuster L."/>
            <person name="Cowan T.M."/>
            <person name="Smanski M.J."/>
            <person name="Chevrette M.G."/>
            <person name="De Carvalho L.P.S."/>
            <person name="Shen B."/>
        </authorList>
    </citation>
    <scope>NUCLEOTIDE SEQUENCE [LARGE SCALE GENOMIC DNA]</scope>
    <source>
        <strain evidence="4 5">NPDC058328</strain>
    </source>
</reference>
<dbReference type="PROSITE" id="PS50977">
    <property type="entry name" value="HTH_TETR_2"/>
    <property type="match status" value="1"/>
</dbReference>